<dbReference type="InterPro" id="IPR019885">
    <property type="entry name" value="Tscrpt_reg_HTH_AsnC-type_CS"/>
</dbReference>
<feature type="domain" description="HTH asnC-type" evidence="4">
    <location>
        <begin position="1"/>
        <end position="62"/>
    </location>
</feature>
<dbReference type="PANTHER" id="PTHR30154">
    <property type="entry name" value="LEUCINE-RESPONSIVE REGULATORY PROTEIN"/>
    <property type="match status" value="1"/>
</dbReference>
<dbReference type="GO" id="GO:0006355">
    <property type="term" value="P:regulation of DNA-templated transcription"/>
    <property type="evidence" value="ECO:0007669"/>
    <property type="project" value="UniProtKB-ARBA"/>
</dbReference>
<dbReference type="PRINTS" id="PR00033">
    <property type="entry name" value="HTHASNC"/>
</dbReference>
<evidence type="ECO:0000256" key="2">
    <source>
        <dbReference type="ARBA" id="ARBA00023125"/>
    </source>
</evidence>
<keyword evidence="1" id="KW-0805">Transcription regulation</keyword>
<dbReference type="GO" id="GO:0005829">
    <property type="term" value="C:cytosol"/>
    <property type="evidence" value="ECO:0007669"/>
    <property type="project" value="TreeGrafter"/>
</dbReference>
<dbReference type="AlphaFoldDB" id="A0A1T0CLL2"/>
<evidence type="ECO:0000256" key="3">
    <source>
        <dbReference type="ARBA" id="ARBA00023163"/>
    </source>
</evidence>
<evidence type="ECO:0000259" key="4">
    <source>
        <dbReference type="PROSITE" id="PS50956"/>
    </source>
</evidence>
<proteinExistence type="predicted"/>
<evidence type="ECO:0000313" key="5">
    <source>
        <dbReference type="EMBL" id="OOS23237.1"/>
    </source>
</evidence>
<dbReference type="Pfam" id="PF01037">
    <property type="entry name" value="AsnC_trans_reg"/>
    <property type="match status" value="1"/>
</dbReference>
<dbReference type="RefSeq" id="WP_078254561.1">
    <property type="nucleotide sequence ID" value="NZ_MUYU01000018.1"/>
</dbReference>
<organism evidence="5 6">
    <name type="scientific">Moraxella pluranimalium</name>
    <dbReference type="NCBI Taxonomy" id="470453"/>
    <lineage>
        <taxon>Bacteria</taxon>
        <taxon>Pseudomonadati</taxon>
        <taxon>Pseudomonadota</taxon>
        <taxon>Gammaproteobacteria</taxon>
        <taxon>Moraxellales</taxon>
        <taxon>Moraxellaceae</taxon>
        <taxon>Moraxella</taxon>
    </lineage>
</organism>
<evidence type="ECO:0000313" key="6">
    <source>
        <dbReference type="Proteomes" id="UP000189800"/>
    </source>
</evidence>
<dbReference type="SMART" id="SM00344">
    <property type="entry name" value="HTH_ASNC"/>
    <property type="match status" value="1"/>
</dbReference>
<dbReference type="InterPro" id="IPR036388">
    <property type="entry name" value="WH-like_DNA-bd_sf"/>
</dbReference>
<dbReference type="SUPFAM" id="SSF54909">
    <property type="entry name" value="Dimeric alpha+beta barrel"/>
    <property type="match status" value="1"/>
</dbReference>
<dbReference type="InterPro" id="IPR036390">
    <property type="entry name" value="WH_DNA-bd_sf"/>
</dbReference>
<sequence length="150" mass="16973">MDNLDKKILAHIQENGRISLTELSDKVGLSISPCQRRLKQLEDSGVISGYRAEVNPERIGLNFSAIVFVKMKNNSGDNIREFEQALMDIPEIIQAQSLLGDPDFILHIVTQDMKSFQQLYDRRLTQLPHITGITSTLVMKNIIPLRAMPI</sequence>
<dbReference type="InterPro" id="IPR019888">
    <property type="entry name" value="Tscrpt_reg_AsnC-like"/>
</dbReference>
<dbReference type="Gene3D" id="3.30.70.920">
    <property type="match status" value="1"/>
</dbReference>
<accession>A0A1T0CLL2</accession>
<dbReference type="OrthoDB" id="166264at2"/>
<dbReference type="SUPFAM" id="SSF46785">
    <property type="entry name" value="Winged helix' DNA-binding domain"/>
    <property type="match status" value="1"/>
</dbReference>
<dbReference type="GO" id="GO:0043565">
    <property type="term" value="F:sequence-specific DNA binding"/>
    <property type="evidence" value="ECO:0007669"/>
    <property type="project" value="InterPro"/>
</dbReference>
<dbReference type="Proteomes" id="UP000189800">
    <property type="component" value="Unassembled WGS sequence"/>
</dbReference>
<dbReference type="EMBL" id="MUYU01000018">
    <property type="protein sequence ID" value="OOS23237.1"/>
    <property type="molecule type" value="Genomic_DNA"/>
</dbReference>
<dbReference type="PANTHER" id="PTHR30154:SF34">
    <property type="entry name" value="TRANSCRIPTIONAL REGULATOR AZLB"/>
    <property type="match status" value="1"/>
</dbReference>
<dbReference type="PROSITE" id="PS00519">
    <property type="entry name" value="HTH_ASNC_1"/>
    <property type="match status" value="1"/>
</dbReference>
<dbReference type="Gene3D" id="1.10.10.10">
    <property type="entry name" value="Winged helix-like DNA-binding domain superfamily/Winged helix DNA-binding domain"/>
    <property type="match status" value="1"/>
</dbReference>
<dbReference type="CDD" id="cd00090">
    <property type="entry name" value="HTH_ARSR"/>
    <property type="match status" value="1"/>
</dbReference>
<dbReference type="InterPro" id="IPR019887">
    <property type="entry name" value="Tscrpt_reg_AsnC/Lrp_C"/>
</dbReference>
<dbReference type="InterPro" id="IPR000485">
    <property type="entry name" value="AsnC-type_HTH_dom"/>
</dbReference>
<dbReference type="PROSITE" id="PS50956">
    <property type="entry name" value="HTH_ASNC_2"/>
    <property type="match status" value="1"/>
</dbReference>
<keyword evidence="6" id="KW-1185">Reference proteome</keyword>
<evidence type="ECO:0000256" key="1">
    <source>
        <dbReference type="ARBA" id="ARBA00023015"/>
    </source>
</evidence>
<dbReference type="FunFam" id="1.10.10.10:FF:000186">
    <property type="entry name" value="AsnC family transcriptional regulator"/>
    <property type="match status" value="1"/>
</dbReference>
<protein>
    <submittedName>
        <fullName evidence="5">AsnC family transcriptional regulator</fullName>
    </submittedName>
</protein>
<dbReference type="InterPro" id="IPR011991">
    <property type="entry name" value="ArsR-like_HTH"/>
</dbReference>
<comment type="caution">
    <text evidence="5">The sequence shown here is derived from an EMBL/GenBank/DDBJ whole genome shotgun (WGS) entry which is preliminary data.</text>
</comment>
<dbReference type="InterPro" id="IPR011008">
    <property type="entry name" value="Dimeric_a/b-barrel"/>
</dbReference>
<dbReference type="STRING" id="470453.B0680_07920"/>
<name>A0A1T0CLL2_9GAMM</name>
<dbReference type="GO" id="GO:0043200">
    <property type="term" value="P:response to amino acid"/>
    <property type="evidence" value="ECO:0007669"/>
    <property type="project" value="TreeGrafter"/>
</dbReference>
<keyword evidence="3" id="KW-0804">Transcription</keyword>
<dbReference type="Pfam" id="PF13412">
    <property type="entry name" value="HTH_24"/>
    <property type="match status" value="1"/>
</dbReference>
<gene>
    <name evidence="5" type="ORF">B0680_07920</name>
</gene>
<reference evidence="5 6" key="1">
    <citation type="submission" date="2017-02" db="EMBL/GenBank/DDBJ databases">
        <title>Draft genome sequence of Moraxella pluranimalium CCUG 54913T type strain.</title>
        <authorList>
            <person name="Salva-Serra F."/>
            <person name="Engstrom-Jakobsson H."/>
            <person name="Thorell K."/>
            <person name="Jaen-Luchoro D."/>
            <person name="Gonzales-Siles L."/>
            <person name="Karlsson R."/>
            <person name="Yazdan S."/>
            <person name="Boulund F."/>
            <person name="Johnning A."/>
            <person name="Engstrand L."/>
            <person name="Kristiansson E."/>
            <person name="Moore E."/>
        </authorList>
    </citation>
    <scope>NUCLEOTIDE SEQUENCE [LARGE SCALE GENOMIC DNA]</scope>
    <source>
        <strain evidence="5 6">CCUG 54913</strain>
    </source>
</reference>
<keyword evidence="2" id="KW-0238">DNA-binding</keyword>